<proteinExistence type="predicted"/>
<organism evidence="4">
    <name type="scientific">Nippostrongylus brasiliensis</name>
    <name type="common">Rat hookworm</name>
    <dbReference type="NCBI Taxonomy" id="27835"/>
    <lineage>
        <taxon>Eukaryota</taxon>
        <taxon>Metazoa</taxon>
        <taxon>Ecdysozoa</taxon>
        <taxon>Nematoda</taxon>
        <taxon>Chromadorea</taxon>
        <taxon>Rhabditida</taxon>
        <taxon>Rhabditina</taxon>
        <taxon>Rhabditomorpha</taxon>
        <taxon>Strongyloidea</taxon>
        <taxon>Heligmosomidae</taxon>
        <taxon>Nippostrongylus</taxon>
    </lineage>
</organism>
<sequence>MMTMSTPANQPLQTALGAGAQEGLISRDQSCSISPPRRLAMKTPKETPEGSGKGDDEIATVADDSDEELETAGKEAPKAEKSQLPRFSVTNILSPFSNLGKLFSFVKTRGNA</sequence>
<feature type="compositionally biased region" description="Basic and acidic residues" evidence="1">
    <location>
        <begin position="71"/>
        <end position="83"/>
    </location>
</feature>
<reference evidence="4" key="1">
    <citation type="submission" date="2017-02" db="UniProtKB">
        <authorList>
            <consortium name="WormBaseParasite"/>
        </authorList>
    </citation>
    <scope>IDENTIFICATION</scope>
</reference>
<evidence type="ECO:0000313" key="2">
    <source>
        <dbReference type="EMBL" id="VDL82137.1"/>
    </source>
</evidence>
<gene>
    <name evidence="2" type="ORF">NBR_LOCUS18412</name>
</gene>
<dbReference type="Proteomes" id="UP000271162">
    <property type="component" value="Unassembled WGS sequence"/>
</dbReference>
<evidence type="ECO:0000256" key="1">
    <source>
        <dbReference type="SAM" id="MobiDB-lite"/>
    </source>
</evidence>
<evidence type="ECO:0000313" key="3">
    <source>
        <dbReference type="Proteomes" id="UP000271162"/>
    </source>
</evidence>
<accession>A0A0N4YMK8</accession>
<dbReference type="AlphaFoldDB" id="A0A0N4YMK8"/>
<name>A0A0N4YMK8_NIPBR</name>
<feature type="region of interest" description="Disordered" evidence="1">
    <location>
        <begin position="27"/>
        <end position="86"/>
    </location>
</feature>
<dbReference type="WBParaSite" id="NBR_0001841101-mRNA-1">
    <property type="protein sequence ID" value="NBR_0001841101-mRNA-1"/>
    <property type="gene ID" value="NBR_0001841101"/>
</dbReference>
<keyword evidence="3" id="KW-1185">Reference proteome</keyword>
<evidence type="ECO:0000313" key="4">
    <source>
        <dbReference type="WBParaSite" id="NBR_0001841101-mRNA-1"/>
    </source>
</evidence>
<feature type="compositionally biased region" description="Basic and acidic residues" evidence="1">
    <location>
        <begin position="43"/>
        <end position="56"/>
    </location>
</feature>
<protein>
    <submittedName>
        <fullName evidence="4">PEST proteolytic signal-containing nuclear protein</fullName>
    </submittedName>
</protein>
<reference evidence="2 3" key="2">
    <citation type="submission" date="2018-11" db="EMBL/GenBank/DDBJ databases">
        <authorList>
            <consortium name="Pathogen Informatics"/>
        </authorList>
    </citation>
    <scope>NUCLEOTIDE SEQUENCE [LARGE SCALE GENOMIC DNA]</scope>
</reference>
<dbReference type="EMBL" id="UYSL01023391">
    <property type="protein sequence ID" value="VDL82137.1"/>
    <property type="molecule type" value="Genomic_DNA"/>
</dbReference>